<sequence length="86" mass="9703">MAARIILKGDGYPDQLVTEILHSTPNVLVEDMDSSLLLAGNTKNKKYITSTNCGHLTHKLKSIIPTDTKKRNREEIIPRNEQYIPT</sequence>
<keyword evidence="2" id="KW-1185">Reference proteome</keyword>
<organism evidence="1 2">
    <name type="scientific">Henosepilachna vigintioctopunctata</name>
    <dbReference type="NCBI Taxonomy" id="420089"/>
    <lineage>
        <taxon>Eukaryota</taxon>
        <taxon>Metazoa</taxon>
        <taxon>Ecdysozoa</taxon>
        <taxon>Arthropoda</taxon>
        <taxon>Hexapoda</taxon>
        <taxon>Insecta</taxon>
        <taxon>Pterygota</taxon>
        <taxon>Neoptera</taxon>
        <taxon>Endopterygota</taxon>
        <taxon>Coleoptera</taxon>
        <taxon>Polyphaga</taxon>
        <taxon>Cucujiformia</taxon>
        <taxon>Coccinelloidea</taxon>
        <taxon>Coccinellidae</taxon>
        <taxon>Epilachninae</taxon>
        <taxon>Epilachnini</taxon>
        <taxon>Henosepilachna</taxon>
    </lineage>
</organism>
<protein>
    <submittedName>
        <fullName evidence="1">Uncharacterized protein</fullName>
    </submittedName>
</protein>
<evidence type="ECO:0000313" key="2">
    <source>
        <dbReference type="Proteomes" id="UP001431783"/>
    </source>
</evidence>
<dbReference type="AlphaFoldDB" id="A0AAW1TSA1"/>
<proteinExistence type="predicted"/>
<accession>A0AAW1TSA1</accession>
<evidence type="ECO:0000313" key="1">
    <source>
        <dbReference type="EMBL" id="KAK9870646.1"/>
    </source>
</evidence>
<dbReference type="Proteomes" id="UP001431783">
    <property type="component" value="Unassembled WGS sequence"/>
</dbReference>
<reference evidence="1 2" key="1">
    <citation type="submission" date="2023-03" db="EMBL/GenBank/DDBJ databases">
        <title>Genome insight into feeding habits of ladybird beetles.</title>
        <authorList>
            <person name="Li H.-S."/>
            <person name="Huang Y.-H."/>
            <person name="Pang H."/>
        </authorList>
    </citation>
    <scope>NUCLEOTIDE SEQUENCE [LARGE SCALE GENOMIC DNA]</scope>
    <source>
        <strain evidence="1">SYSU_2023b</strain>
        <tissue evidence="1">Whole body</tissue>
    </source>
</reference>
<gene>
    <name evidence="1" type="ORF">WA026_008207</name>
</gene>
<name>A0AAW1TSA1_9CUCU</name>
<dbReference type="EMBL" id="JARQZJ010000003">
    <property type="protein sequence ID" value="KAK9870646.1"/>
    <property type="molecule type" value="Genomic_DNA"/>
</dbReference>
<comment type="caution">
    <text evidence="1">The sequence shown here is derived from an EMBL/GenBank/DDBJ whole genome shotgun (WGS) entry which is preliminary data.</text>
</comment>